<organism evidence="6 7">
    <name type="scientific">Hibiscus trionum</name>
    <name type="common">Flower of an hour</name>
    <dbReference type="NCBI Taxonomy" id="183268"/>
    <lineage>
        <taxon>Eukaryota</taxon>
        <taxon>Viridiplantae</taxon>
        <taxon>Streptophyta</taxon>
        <taxon>Embryophyta</taxon>
        <taxon>Tracheophyta</taxon>
        <taxon>Spermatophyta</taxon>
        <taxon>Magnoliopsida</taxon>
        <taxon>eudicotyledons</taxon>
        <taxon>Gunneridae</taxon>
        <taxon>Pentapetalae</taxon>
        <taxon>rosids</taxon>
        <taxon>malvids</taxon>
        <taxon>Malvales</taxon>
        <taxon>Malvaceae</taxon>
        <taxon>Malvoideae</taxon>
        <taxon>Hibiscus</taxon>
    </lineage>
</organism>
<dbReference type="InterPro" id="IPR036397">
    <property type="entry name" value="RNaseH_sf"/>
</dbReference>
<protein>
    <recommendedName>
        <fullName evidence="8">Polyprotein</fullName>
    </recommendedName>
</protein>
<dbReference type="InterPro" id="IPR057670">
    <property type="entry name" value="SH3_retrovirus"/>
</dbReference>
<dbReference type="EMBL" id="BSYR01000022">
    <property type="protein sequence ID" value="GMI87432.1"/>
    <property type="molecule type" value="Genomic_DNA"/>
</dbReference>
<dbReference type="PROSITE" id="PS50994">
    <property type="entry name" value="INTEGRASE"/>
    <property type="match status" value="1"/>
</dbReference>
<dbReference type="SUPFAM" id="SSF56672">
    <property type="entry name" value="DNA/RNA polymerases"/>
    <property type="match status" value="1"/>
</dbReference>
<evidence type="ECO:0000256" key="3">
    <source>
        <dbReference type="SAM" id="MobiDB-lite"/>
    </source>
</evidence>
<dbReference type="PROSITE" id="PS50158">
    <property type="entry name" value="ZF_CCHC"/>
    <property type="match status" value="1"/>
</dbReference>
<evidence type="ECO:0000256" key="1">
    <source>
        <dbReference type="ARBA" id="ARBA00022750"/>
    </source>
</evidence>
<dbReference type="Gene3D" id="3.30.420.10">
    <property type="entry name" value="Ribonuclease H-like superfamily/Ribonuclease H"/>
    <property type="match status" value="1"/>
</dbReference>
<keyword evidence="1" id="KW-0645">Protease</keyword>
<keyword evidence="2" id="KW-0862">Zinc</keyword>
<dbReference type="PANTHER" id="PTHR11439">
    <property type="entry name" value="GAG-POL-RELATED RETROTRANSPOSON"/>
    <property type="match status" value="1"/>
</dbReference>
<dbReference type="SUPFAM" id="SSF57756">
    <property type="entry name" value="Retrovirus zinc finger-like domains"/>
    <property type="match status" value="1"/>
</dbReference>
<dbReference type="Pfam" id="PF14223">
    <property type="entry name" value="Retrotran_gag_2"/>
    <property type="match status" value="1"/>
</dbReference>
<dbReference type="Pfam" id="PF00665">
    <property type="entry name" value="rve"/>
    <property type="match status" value="1"/>
</dbReference>
<evidence type="ECO:0000313" key="6">
    <source>
        <dbReference type="EMBL" id="GMI87432.1"/>
    </source>
</evidence>
<dbReference type="Pfam" id="PF25597">
    <property type="entry name" value="SH3_retrovirus"/>
    <property type="match status" value="1"/>
</dbReference>
<dbReference type="InterPro" id="IPR001584">
    <property type="entry name" value="Integrase_cat-core"/>
</dbReference>
<dbReference type="PANTHER" id="PTHR11439:SF455">
    <property type="entry name" value="RLK (RECEPTOR-LIKE PROTEIN KINASE) 8, PUTATIVE-RELATED"/>
    <property type="match status" value="1"/>
</dbReference>
<name>A0A9W7I265_HIBTR</name>
<keyword evidence="1" id="KW-0064">Aspartyl protease</keyword>
<feature type="domain" description="CCHC-type" evidence="4">
    <location>
        <begin position="266"/>
        <end position="279"/>
    </location>
</feature>
<dbReference type="OrthoDB" id="414945at2759"/>
<gene>
    <name evidence="6" type="ORF">HRI_002412500</name>
</gene>
<dbReference type="Pfam" id="PF07727">
    <property type="entry name" value="RVT_2"/>
    <property type="match status" value="1"/>
</dbReference>
<dbReference type="Pfam" id="PF13976">
    <property type="entry name" value="gag_pre-integrs"/>
    <property type="match status" value="1"/>
</dbReference>
<feature type="region of interest" description="Disordered" evidence="3">
    <location>
        <begin position="884"/>
        <end position="930"/>
    </location>
</feature>
<dbReference type="Proteomes" id="UP001165190">
    <property type="component" value="Unassembled WGS sequence"/>
</dbReference>
<evidence type="ECO:0000259" key="5">
    <source>
        <dbReference type="PROSITE" id="PS50994"/>
    </source>
</evidence>
<dbReference type="GO" id="GO:0008270">
    <property type="term" value="F:zinc ion binding"/>
    <property type="evidence" value="ECO:0007669"/>
    <property type="project" value="UniProtKB-KW"/>
</dbReference>
<evidence type="ECO:0000259" key="4">
    <source>
        <dbReference type="PROSITE" id="PS50158"/>
    </source>
</evidence>
<dbReference type="InterPro" id="IPR001878">
    <property type="entry name" value="Znf_CCHC"/>
</dbReference>
<dbReference type="SUPFAM" id="SSF53098">
    <property type="entry name" value="Ribonuclease H-like"/>
    <property type="match status" value="1"/>
</dbReference>
<dbReference type="InterPro" id="IPR013103">
    <property type="entry name" value="RVT_2"/>
</dbReference>
<sequence length="1492" mass="166171">MAPSTDSARDNSDPAVQMFSNKRINVCLDDTNFLLWKQQVILTVRGLRLEAYLDPEMPKPSKVLQRASGERVVNPDYTAYVKQDSSLASWLLSTVSSDLLPQLVGAETSAEIWNVITGLYSKLSTTKVMHLHCKLRSMKKGGMQMREYTVKIKEICDLLSLSGHTVSDVEKNATILNGLPAEYAPFVAVVTASREPYTLEGVITVLVDAESRLGDQLDSPVGIHLSQYQAGDSGNRSGYIASDRGRGFRSGQFRGGRFRGRARPQCQICGKLGHFADSCWHRFDEQYKGTSSQQSHPADAPQANNCQYQMVDDENGYEPFVDTTVGTANEPDIQQRSDGAAQVNALTTSGVGSSSAWWYPDSGATHHVTHSKSLLHSALPYVGHGRVHLGDNTTVSIANIGNAAQPALPISSCDLVLNKVLHVPQISRNLLSVSRCAADNDIFFEFHSTECFVKDEKTGKVLLKGIQEEGLYCFPPPPHATESFTVHHTTTNKDTAAFWLWHKRLGHPSPEVLHRVVGSSVCLDRSKVCDACQLGKAHAQPFKSSRTVYSSPFELVEMDVWGPAPLVSAGFSYYISFVDMFSRCCWVYLLRNKSEVVYVFEAFVALVKNQFSSVIKAVQTDGGGEFRAIVDKLNSLGIQHRITCPHTSQQNGVVERRHRQIVETALCLLAQAAAPLKFWSYAVLSATYLINRLPTPVLGNISPLEKLTGKQPDYSFLRVFGCACYPYLRPYNKHKLDFRSQRCVFLGYSPKYRGYQCLGARGRIYISRHVKFDETSFPFQVGVSTDLEPRLESFRSQPVPVLSPSYEQPVTVENDPFVAQEAAEVDNALPTKARDVGTDSHAADFDTIATIPDDTENATAEGNETLAAHGTPRVDDEISTPQVVPTNKDVHLPSPNTLFPDTESHAPRHASSSLGSDIPPSFDGFSTAANDEVADSESRVQGNTHTMITRSKHGIFKPKLYLVDCEGVPRTIHEAMDSVDWRQAVLDEFTALIANGTWTLVPAPAERKIIGCKWLFKIKRNADGSISRYKARLVAKGYSQVPGHDFKDTFSPVVKSLTINVLISLAVLHKWKIHQVDINNAFLKGDLHEVVYMQQPPGFEQTDSNGNVLVCKLEKALYGLRQAPRSWFLKLKGFLLSLQFKCSLADTSLFVYKTDAIITYVIIYVDDILISGSSKHHISLVKQHLHEQFSLKDLGQLDYFLGMQATTCADGLFLSQRKYVFELLQRTQMQDARPADTPMAVSPKLSRYDSEPFLEVAKYRSIVGALLYVCHTRPDIAYAVNRVAQYMQTPTVSHWKAVKRVLRYLKGTLEFGLWFPVQVSTHSALVAFSDADWGSDEDDRRSISGYCVYYGNHLLSWSSKKQRSVSRSTAEAEYRSLADATSEVMWVRNVLVDMHVALAELPKIWCDNTSTIAMAANPVMHAKTKHVDLDLHFVRERVLGCMLQVGYVPANSQVADVMTKPLNATQFEFFRTKLNVVSIEDLRREKSRVNVS</sequence>
<evidence type="ECO:0000256" key="2">
    <source>
        <dbReference type="PROSITE-ProRule" id="PRU00047"/>
    </source>
</evidence>
<keyword evidence="2" id="KW-0863">Zinc-finger</keyword>
<evidence type="ECO:0000313" key="7">
    <source>
        <dbReference type="Proteomes" id="UP001165190"/>
    </source>
</evidence>
<feature type="domain" description="Integrase catalytic" evidence="5">
    <location>
        <begin position="548"/>
        <end position="711"/>
    </location>
</feature>
<accession>A0A9W7I265</accession>
<dbReference type="GO" id="GO:0004190">
    <property type="term" value="F:aspartic-type endopeptidase activity"/>
    <property type="evidence" value="ECO:0007669"/>
    <property type="project" value="UniProtKB-KW"/>
</dbReference>
<proteinExistence type="predicted"/>
<keyword evidence="2" id="KW-0479">Metal-binding</keyword>
<dbReference type="Pfam" id="PF22936">
    <property type="entry name" value="Pol_BBD"/>
    <property type="match status" value="1"/>
</dbReference>
<keyword evidence="7" id="KW-1185">Reference proteome</keyword>
<evidence type="ECO:0008006" key="8">
    <source>
        <dbReference type="Google" id="ProtNLM"/>
    </source>
</evidence>
<dbReference type="InterPro" id="IPR043502">
    <property type="entry name" value="DNA/RNA_pol_sf"/>
</dbReference>
<dbReference type="CDD" id="cd09272">
    <property type="entry name" value="RNase_HI_RT_Ty1"/>
    <property type="match status" value="1"/>
</dbReference>
<keyword evidence="1" id="KW-0378">Hydrolase</keyword>
<comment type="caution">
    <text evidence="6">The sequence shown here is derived from an EMBL/GenBank/DDBJ whole genome shotgun (WGS) entry which is preliminary data.</text>
</comment>
<dbReference type="GO" id="GO:0015074">
    <property type="term" value="P:DNA integration"/>
    <property type="evidence" value="ECO:0007669"/>
    <property type="project" value="InterPro"/>
</dbReference>
<reference evidence="6" key="1">
    <citation type="submission" date="2023-05" db="EMBL/GenBank/DDBJ databases">
        <title>Genome and transcriptome analyses reveal genes involved in the formation of fine ridges on petal epidermal cells in Hibiscus trionum.</title>
        <authorList>
            <person name="Koshimizu S."/>
            <person name="Masuda S."/>
            <person name="Ishii T."/>
            <person name="Shirasu K."/>
            <person name="Hoshino A."/>
            <person name="Arita M."/>
        </authorList>
    </citation>
    <scope>NUCLEOTIDE SEQUENCE</scope>
    <source>
        <strain evidence="6">Hamamatsu line</strain>
    </source>
</reference>
<dbReference type="InterPro" id="IPR054722">
    <property type="entry name" value="PolX-like_BBD"/>
</dbReference>
<dbReference type="InterPro" id="IPR036875">
    <property type="entry name" value="Znf_CCHC_sf"/>
</dbReference>
<dbReference type="InterPro" id="IPR012337">
    <property type="entry name" value="RNaseH-like_sf"/>
</dbReference>
<dbReference type="InterPro" id="IPR025724">
    <property type="entry name" value="GAG-pre-integrase_dom"/>
</dbReference>
<dbReference type="GO" id="GO:0003676">
    <property type="term" value="F:nucleic acid binding"/>
    <property type="evidence" value="ECO:0007669"/>
    <property type="project" value="InterPro"/>
</dbReference>